<dbReference type="PIRSF" id="PIRSF020565">
    <property type="entry name" value="3Ho_Ac_ACP_DH_prd"/>
    <property type="match status" value="1"/>
</dbReference>
<dbReference type="Gene3D" id="3.10.129.10">
    <property type="entry name" value="Hotdog Thioesterase"/>
    <property type="match status" value="1"/>
</dbReference>
<organism evidence="1 2">
    <name type="scientific">Candidatus Accumulibacter adjunctus</name>
    <dbReference type="NCBI Taxonomy" id="1454001"/>
    <lineage>
        <taxon>Bacteria</taxon>
        <taxon>Pseudomonadati</taxon>
        <taxon>Pseudomonadota</taxon>
        <taxon>Betaproteobacteria</taxon>
        <taxon>Candidatus Accumulibacter</taxon>
    </lineage>
</organism>
<gene>
    <name evidence="1" type="ORF">AW08_03094</name>
</gene>
<dbReference type="SUPFAM" id="SSF54637">
    <property type="entry name" value="Thioesterase/thiol ester dehydrase-isomerase"/>
    <property type="match status" value="1"/>
</dbReference>
<keyword evidence="2" id="KW-1185">Reference proteome</keyword>
<dbReference type="CDD" id="cd01289">
    <property type="entry name" value="FabA_like"/>
    <property type="match status" value="1"/>
</dbReference>
<protein>
    <recommendedName>
        <fullName evidence="3">Beta-hydroxyacyl-ACP dehydratase</fullName>
    </recommendedName>
</protein>
<evidence type="ECO:0000313" key="1">
    <source>
        <dbReference type="EMBL" id="EXI65574.1"/>
    </source>
</evidence>
<dbReference type="InterPro" id="IPR029069">
    <property type="entry name" value="HotDog_dom_sf"/>
</dbReference>
<dbReference type="InterPro" id="IPR016776">
    <property type="entry name" value="ApeP-like_dehydratase"/>
</dbReference>
<dbReference type="STRING" id="1454001.AW08_03094"/>
<reference evidence="1" key="1">
    <citation type="submission" date="2014-02" db="EMBL/GenBank/DDBJ databases">
        <title>Expanding our view of genomic diversity in Candidatus Accumulibacter clades.</title>
        <authorList>
            <person name="Skennerton C.T."/>
            <person name="Barr J.J."/>
            <person name="Slater F.R."/>
            <person name="Bond P.L."/>
            <person name="Tyson G.W."/>
        </authorList>
    </citation>
    <scope>NUCLEOTIDE SEQUENCE [LARGE SCALE GENOMIC DNA]</scope>
</reference>
<name>A0A011PH44_9PROT</name>
<dbReference type="Proteomes" id="UP000020218">
    <property type="component" value="Unassembled WGS sequence"/>
</dbReference>
<accession>A0A011PH44</accession>
<dbReference type="EMBL" id="JFAX01000021">
    <property type="protein sequence ID" value="EXI65574.1"/>
    <property type="molecule type" value="Genomic_DNA"/>
</dbReference>
<comment type="caution">
    <text evidence="1">The sequence shown here is derived from an EMBL/GenBank/DDBJ whole genome shotgun (WGS) entry which is preliminary data.</text>
</comment>
<proteinExistence type="predicted"/>
<evidence type="ECO:0008006" key="3">
    <source>
        <dbReference type="Google" id="ProtNLM"/>
    </source>
</evidence>
<sequence>MIAFVPIEELLPHRGSMLLLTSMVDADAESATCEATPDANAWYADTDGTMPAWIGIELMAQTIAVHVALIARRAGRLPRPGVLLGTRAYRADADRFPAGQPLQVSARSTHRDAAGLGAYDCSLTDGRGRVLATAAITVYEPDDFAQFLATQVHGEAQ</sequence>
<evidence type="ECO:0000313" key="2">
    <source>
        <dbReference type="Proteomes" id="UP000020218"/>
    </source>
</evidence>
<dbReference type="PATRIC" id="fig|1454001.3.peg.3139"/>
<dbReference type="Pfam" id="PF22817">
    <property type="entry name" value="ApeP-like"/>
    <property type="match status" value="1"/>
</dbReference>
<dbReference type="AlphaFoldDB" id="A0A011PH44"/>